<dbReference type="InterPro" id="IPR004398">
    <property type="entry name" value="RNA_MeTrfase_RsmD"/>
</dbReference>
<evidence type="ECO:0000256" key="5">
    <source>
        <dbReference type="ARBA" id="ARBA00022603"/>
    </source>
</evidence>
<organism evidence="9 10">
    <name type="scientific">Arenimonas maotaiensis</name>
    <dbReference type="NCBI Taxonomy" id="1446479"/>
    <lineage>
        <taxon>Bacteria</taxon>
        <taxon>Pseudomonadati</taxon>
        <taxon>Pseudomonadota</taxon>
        <taxon>Gammaproteobacteria</taxon>
        <taxon>Lysobacterales</taxon>
        <taxon>Lysobacteraceae</taxon>
        <taxon>Arenimonas</taxon>
    </lineage>
</organism>
<dbReference type="SUPFAM" id="SSF53335">
    <property type="entry name" value="S-adenosyl-L-methionine-dependent methyltransferases"/>
    <property type="match status" value="1"/>
</dbReference>
<comment type="caution">
    <text evidence="9">The sequence shown here is derived from an EMBL/GenBank/DDBJ whole genome shotgun (WGS) entry which is preliminary data.</text>
</comment>
<keyword evidence="8" id="KW-0949">S-adenosyl-L-methionine</keyword>
<evidence type="ECO:0000256" key="7">
    <source>
        <dbReference type="ARBA" id="ARBA00048326"/>
    </source>
</evidence>
<name>A0A917CGX8_9GAMM</name>
<evidence type="ECO:0000256" key="6">
    <source>
        <dbReference type="ARBA" id="ARBA00022679"/>
    </source>
</evidence>
<dbReference type="NCBIfam" id="TIGR00095">
    <property type="entry name" value="16S rRNA (guanine(966)-N(2))-methyltransferase RsmD"/>
    <property type="match status" value="1"/>
</dbReference>
<dbReference type="Gene3D" id="3.40.50.150">
    <property type="entry name" value="Vaccinia Virus protein VP39"/>
    <property type="match status" value="1"/>
</dbReference>
<dbReference type="PIRSF" id="PIRSF004553">
    <property type="entry name" value="CHP00095"/>
    <property type="match status" value="1"/>
</dbReference>
<dbReference type="AlphaFoldDB" id="A0A917CGX8"/>
<keyword evidence="5 8" id="KW-0489">Methyltransferase</keyword>
<keyword evidence="10" id="KW-1185">Reference proteome</keyword>
<keyword evidence="8" id="KW-0698">rRNA processing</keyword>
<reference evidence="9" key="1">
    <citation type="journal article" date="2014" name="Int. J. Syst. Evol. Microbiol.">
        <title>Complete genome sequence of Corynebacterium casei LMG S-19264T (=DSM 44701T), isolated from a smear-ripened cheese.</title>
        <authorList>
            <consortium name="US DOE Joint Genome Institute (JGI-PGF)"/>
            <person name="Walter F."/>
            <person name="Albersmeier A."/>
            <person name="Kalinowski J."/>
            <person name="Ruckert C."/>
        </authorList>
    </citation>
    <scope>NUCLEOTIDE SEQUENCE</scope>
    <source>
        <strain evidence="9">CGMCC 1.12726</strain>
    </source>
</reference>
<accession>A0A917CGX8</accession>
<gene>
    <name evidence="9" type="ORF">GCM10010960_04150</name>
</gene>
<dbReference type="EMBL" id="BMFO01000001">
    <property type="protein sequence ID" value="GGF85345.1"/>
    <property type="molecule type" value="Genomic_DNA"/>
</dbReference>
<evidence type="ECO:0000256" key="3">
    <source>
        <dbReference type="ARBA" id="ARBA00012141"/>
    </source>
</evidence>
<dbReference type="Proteomes" id="UP000632858">
    <property type="component" value="Unassembled WGS sequence"/>
</dbReference>
<dbReference type="GO" id="GO:0003676">
    <property type="term" value="F:nucleic acid binding"/>
    <property type="evidence" value="ECO:0007669"/>
    <property type="project" value="InterPro"/>
</dbReference>
<proteinExistence type="inferred from homology"/>
<dbReference type="PANTHER" id="PTHR43542">
    <property type="entry name" value="METHYLTRANSFERASE"/>
    <property type="match status" value="1"/>
</dbReference>
<evidence type="ECO:0000256" key="2">
    <source>
        <dbReference type="ARBA" id="ARBA00005269"/>
    </source>
</evidence>
<reference evidence="9" key="2">
    <citation type="submission" date="2020-09" db="EMBL/GenBank/DDBJ databases">
        <authorList>
            <person name="Sun Q."/>
            <person name="Zhou Y."/>
        </authorList>
    </citation>
    <scope>NUCLEOTIDE SEQUENCE</scope>
    <source>
        <strain evidence="9">CGMCC 1.12726</strain>
    </source>
</reference>
<keyword evidence="6 8" id="KW-0808">Transferase</keyword>
<dbReference type="Pfam" id="PF03602">
    <property type="entry name" value="Cons_hypoth95"/>
    <property type="match status" value="1"/>
</dbReference>
<comment type="catalytic activity">
    <reaction evidence="7 8">
        <text>guanosine(966) in 16S rRNA + S-adenosyl-L-methionine = N(2)-methylguanosine(966) in 16S rRNA + S-adenosyl-L-homocysteine + H(+)</text>
        <dbReference type="Rhea" id="RHEA:23548"/>
        <dbReference type="Rhea" id="RHEA-COMP:10211"/>
        <dbReference type="Rhea" id="RHEA-COMP:10212"/>
        <dbReference type="ChEBI" id="CHEBI:15378"/>
        <dbReference type="ChEBI" id="CHEBI:57856"/>
        <dbReference type="ChEBI" id="CHEBI:59789"/>
        <dbReference type="ChEBI" id="CHEBI:74269"/>
        <dbReference type="ChEBI" id="CHEBI:74481"/>
        <dbReference type="EC" id="2.1.1.171"/>
    </reaction>
</comment>
<evidence type="ECO:0000256" key="4">
    <source>
        <dbReference type="ARBA" id="ARBA00013682"/>
    </source>
</evidence>
<dbReference type="InterPro" id="IPR002052">
    <property type="entry name" value="DNA_methylase_N6_adenine_CS"/>
</dbReference>
<dbReference type="EC" id="2.1.1.171" evidence="3 8"/>
<evidence type="ECO:0000313" key="9">
    <source>
        <dbReference type="EMBL" id="GGF85345.1"/>
    </source>
</evidence>
<comment type="similarity">
    <text evidence="2 8">Belongs to the methyltransferase superfamily. RsmD family.</text>
</comment>
<dbReference type="CDD" id="cd02440">
    <property type="entry name" value="AdoMet_MTases"/>
    <property type="match status" value="1"/>
</dbReference>
<dbReference type="GO" id="GO:0052913">
    <property type="term" value="F:16S rRNA (guanine(966)-N(2))-methyltransferase activity"/>
    <property type="evidence" value="ECO:0007669"/>
    <property type="project" value="UniProtKB-EC"/>
</dbReference>
<evidence type="ECO:0000256" key="1">
    <source>
        <dbReference type="ARBA" id="ARBA00002649"/>
    </source>
</evidence>
<dbReference type="InterPro" id="IPR029063">
    <property type="entry name" value="SAM-dependent_MTases_sf"/>
</dbReference>
<comment type="function">
    <text evidence="1 8">Specifically methylates the guanine in position 966 of 16S rRNA in the assembled 30S particle.</text>
</comment>
<dbReference type="PROSITE" id="PS00092">
    <property type="entry name" value="N6_MTASE"/>
    <property type="match status" value="1"/>
</dbReference>
<evidence type="ECO:0000256" key="8">
    <source>
        <dbReference type="PIRNR" id="PIRNR004553"/>
    </source>
</evidence>
<evidence type="ECO:0000313" key="10">
    <source>
        <dbReference type="Proteomes" id="UP000632858"/>
    </source>
</evidence>
<dbReference type="PANTHER" id="PTHR43542:SF1">
    <property type="entry name" value="METHYLTRANSFERASE"/>
    <property type="match status" value="1"/>
</dbReference>
<sequence length="170" mass="18409">MPVPDADGLRPTGDRVRETLFNWLQNRIEGRRVLDLFAGSGALGFEAASRGAAEVLLVESHAPAAASLRASRERLKADRLQVVQADALAWMAGNAGERFDLVFLDPPFASDFWPRLWPLLLPLLHDGALVYVEAAAAAALALPDGLVALKEGKTRESRYLLAQWQKPAGG</sequence>
<protein>
    <recommendedName>
        <fullName evidence="4 8">Ribosomal RNA small subunit methyltransferase D</fullName>
        <ecNumber evidence="3 8">2.1.1.171</ecNumber>
    </recommendedName>
</protein>